<name>A0A975EX53_9SPIR</name>
<evidence type="ECO:0000256" key="5">
    <source>
        <dbReference type="ARBA" id="ARBA00022723"/>
    </source>
</evidence>
<dbReference type="PANTHER" id="PTHR43782">
    <property type="entry name" value="ARGINASE"/>
    <property type="match status" value="1"/>
</dbReference>
<comment type="similarity">
    <text evidence="11 12">Belongs to the arginase family.</text>
</comment>
<dbReference type="PRINTS" id="PR00116">
    <property type="entry name" value="ARGINASE"/>
</dbReference>
<feature type="binding site" evidence="10">
    <location>
        <position position="98"/>
    </location>
    <ligand>
        <name>Mn(2+)</name>
        <dbReference type="ChEBI" id="CHEBI:29035"/>
        <label>1</label>
    </ligand>
</feature>
<dbReference type="FunFam" id="3.40.800.10:FF:000012">
    <property type="entry name" value="Arginase"/>
    <property type="match status" value="1"/>
</dbReference>
<keyword evidence="5 10" id="KW-0479">Metal-binding</keyword>
<dbReference type="Gene3D" id="3.40.800.10">
    <property type="entry name" value="Ureohydrolase domain"/>
    <property type="match status" value="1"/>
</dbReference>
<comment type="catalytic activity">
    <reaction evidence="8 13">
        <text>L-arginine + H2O = urea + L-ornithine</text>
        <dbReference type="Rhea" id="RHEA:20569"/>
        <dbReference type="ChEBI" id="CHEBI:15377"/>
        <dbReference type="ChEBI" id="CHEBI:16199"/>
        <dbReference type="ChEBI" id="CHEBI:32682"/>
        <dbReference type="ChEBI" id="CHEBI:46911"/>
        <dbReference type="EC" id="3.5.3.1"/>
    </reaction>
</comment>
<keyword evidence="7 10" id="KW-0464">Manganese</keyword>
<dbReference type="GO" id="GO:0006525">
    <property type="term" value="P:arginine metabolic process"/>
    <property type="evidence" value="ECO:0007669"/>
    <property type="project" value="UniProtKB-KW"/>
</dbReference>
<dbReference type="Proteomes" id="UP000671995">
    <property type="component" value="Chromosome"/>
</dbReference>
<dbReference type="EMBL" id="CP054257">
    <property type="protein sequence ID" value="QTQ10729.1"/>
    <property type="molecule type" value="Genomic_DNA"/>
</dbReference>
<dbReference type="PROSITE" id="PS51409">
    <property type="entry name" value="ARGINASE_2"/>
    <property type="match status" value="1"/>
</dbReference>
<evidence type="ECO:0000313" key="14">
    <source>
        <dbReference type="EMBL" id="QTQ10729.1"/>
    </source>
</evidence>
<evidence type="ECO:0000256" key="8">
    <source>
        <dbReference type="ARBA" id="ARBA00047391"/>
    </source>
</evidence>
<dbReference type="GO" id="GO:0005737">
    <property type="term" value="C:cytoplasm"/>
    <property type="evidence" value="ECO:0007669"/>
    <property type="project" value="TreeGrafter"/>
</dbReference>
<evidence type="ECO:0000256" key="3">
    <source>
        <dbReference type="ARBA" id="ARBA00018123"/>
    </source>
</evidence>
<dbReference type="Pfam" id="PF00491">
    <property type="entry name" value="Arginase"/>
    <property type="match status" value="1"/>
</dbReference>
<dbReference type="GO" id="GO:0004053">
    <property type="term" value="F:arginase activity"/>
    <property type="evidence" value="ECO:0007669"/>
    <property type="project" value="UniProtKB-UniRule"/>
</dbReference>
<dbReference type="InterPro" id="IPR006035">
    <property type="entry name" value="Ureohydrolase"/>
</dbReference>
<dbReference type="InterPro" id="IPR023696">
    <property type="entry name" value="Ureohydrolase_dom_sf"/>
</dbReference>
<sequence>MNINILEVPLDFGASRHGSDMGPAAIRLAGLQSRLEQLGHKIVDYRSTVKIESEDYKKEGNPKAKYLLPIVAACTQLAREVESIADREEFPLILGGDHSIVLGSLAGMAAACKKKQQRLGVLYVDAHGDFNTAETTISGNVHGECLAASCGYGLKELTDLYFAGRKVDPANVCFVGTRDLDPGEKALMKKAGVTVFSMSDIDKQGFPVILKKIIEFFRERADAVHLSFDMDVLDPMFAPGTGIPLQAGLSNREGLLIMEEMCGTGMVKSAEIVEVNPVLDIRNMTAALAVDLIARLLGDKIY</sequence>
<dbReference type="InterPro" id="IPR014033">
    <property type="entry name" value="Arginase"/>
</dbReference>
<organism evidence="14 15">
    <name type="scientific">Treponema parvum</name>
    <dbReference type="NCBI Taxonomy" id="138851"/>
    <lineage>
        <taxon>Bacteria</taxon>
        <taxon>Pseudomonadati</taxon>
        <taxon>Spirochaetota</taxon>
        <taxon>Spirochaetia</taxon>
        <taxon>Spirochaetales</taxon>
        <taxon>Treponemataceae</taxon>
        <taxon>Treponema</taxon>
    </lineage>
</organism>
<dbReference type="PANTHER" id="PTHR43782:SF3">
    <property type="entry name" value="ARGINASE"/>
    <property type="match status" value="1"/>
</dbReference>
<dbReference type="RefSeq" id="WP_210117526.1">
    <property type="nucleotide sequence ID" value="NZ_CP054257.1"/>
</dbReference>
<accession>A0A975EX53</accession>
<dbReference type="SUPFAM" id="SSF52768">
    <property type="entry name" value="Arginase/deacetylase"/>
    <property type="match status" value="1"/>
</dbReference>
<dbReference type="EC" id="3.5.3.1" evidence="2 9"/>
<evidence type="ECO:0000256" key="10">
    <source>
        <dbReference type="PIRSR" id="PIRSR036979-1"/>
    </source>
</evidence>
<feature type="binding site" evidence="10">
    <location>
        <position position="125"/>
    </location>
    <ligand>
        <name>Mn(2+)</name>
        <dbReference type="ChEBI" id="CHEBI:29035"/>
        <label>1</label>
    </ligand>
</feature>
<reference evidence="14" key="2">
    <citation type="journal article" date="2021" name="Microbiol. Resour. Announc.">
        <title>Complete Genome Sequences of Three Human Oral Treponema parvum Isolates.</title>
        <authorList>
            <person name="Zeng H."/>
            <person name="Watt R.M."/>
        </authorList>
    </citation>
    <scope>NUCLEOTIDE SEQUENCE</scope>
    <source>
        <strain evidence="14">ATCC 700773</strain>
    </source>
</reference>
<evidence type="ECO:0000256" key="11">
    <source>
        <dbReference type="PROSITE-ProRule" id="PRU00742"/>
    </source>
</evidence>
<dbReference type="GO" id="GO:0030145">
    <property type="term" value="F:manganese ion binding"/>
    <property type="evidence" value="ECO:0007669"/>
    <property type="project" value="TreeGrafter"/>
</dbReference>
<dbReference type="PROSITE" id="PS01053">
    <property type="entry name" value="ARGINASE_1"/>
    <property type="match status" value="1"/>
</dbReference>
<feature type="binding site" evidence="10">
    <location>
        <position position="127"/>
    </location>
    <ligand>
        <name>Mn(2+)</name>
        <dbReference type="ChEBI" id="CHEBI:29035"/>
        <label>1</label>
    </ligand>
</feature>
<gene>
    <name evidence="14" type="primary">rocF</name>
    <name evidence="14" type="ORF">HRI96_00045</name>
</gene>
<dbReference type="CDD" id="cd09989">
    <property type="entry name" value="Arginase"/>
    <property type="match status" value="1"/>
</dbReference>
<feature type="binding site" evidence="10">
    <location>
        <position position="231"/>
    </location>
    <ligand>
        <name>Mn(2+)</name>
        <dbReference type="ChEBI" id="CHEBI:29035"/>
        <label>1</label>
    </ligand>
</feature>
<dbReference type="AlphaFoldDB" id="A0A975EX53"/>
<comment type="pathway">
    <text evidence="1">Nitrogen metabolism; urea cycle; L-ornithine and urea from L-arginine: step 1/1.</text>
</comment>
<keyword evidence="6 12" id="KW-0378">Hydrolase</keyword>
<keyword evidence="4 13" id="KW-0056">Arginine metabolism</keyword>
<dbReference type="NCBIfam" id="TIGR01229">
    <property type="entry name" value="rocF_arginase"/>
    <property type="match status" value="1"/>
</dbReference>
<dbReference type="PIRSF" id="PIRSF036979">
    <property type="entry name" value="Arginase"/>
    <property type="match status" value="1"/>
</dbReference>
<protein>
    <recommendedName>
        <fullName evidence="3 9">Arginase</fullName>
        <ecNumber evidence="2 9">3.5.3.1</ecNumber>
    </recommendedName>
</protein>
<evidence type="ECO:0000256" key="7">
    <source>
        <dbReference type="ARBA" id="ARBA00023211"/>
    </source>
</evidence>
<evidence type="ECO:0000256" key="1">
    <source>
        <dbReference type="ARBA" id="ARBA00005098"/>
    </source>
</evidence>
<reference evidence="14" key="1">
    <citation type="submission" date="2020-05" db="EMBL/GenBank/DDBJ databases">
        <authorList>
            <person name="Zeng H."/>
            <person name="Chan Y.K."/>
            <person name="Watt R.M."/>
        </authorList>
    </citation>
    <scope>NUCLEOTIDE SEQUENCE</scope>
    <source>
        <strain evidence="14">ATCC 700773</strain>
    </source>
</reference>
<evidence type="ECO:0000256" key="13">
    <source>
        <dbReference type="RuleBase" id="RU361159"/>
    </source>
</evidence>
<comment type="cofactor">
    <cofactor evidence="10 13">
        <name>Mn(2+)</name>
        <dbReference type="ChEBI" id="CHEBI:29035"/>
    </cofactor>
    <text evidence="10 13">Binds 2 manganese ions per subunit.</text>
</comment>
<dbReference type="InterPro" id="IPR020855">
    <property type="entry name" value="Ureohydrolase_Mn_BS"/>
</dbReference>
<evidence type="ECO:0000256" key="2">
    <source>
        <dbReference type="ARBA" id="ARBA00012168"/>
    </source>
</evidence>
<evidence type="ECO:0000256" key="9">
    <source>
        <dbReference type="NCBIfam" id="TIGR01229"/>
    </source>
</evidence>
<proteinExistence type="inferred from homology"/>
<feature type="binding site" evidence="10">
    <location>
        <position position="229"/>
    </location>
    <ligand>
        <name>Mn(2+)</name>
        <dbReference type="ChEBI" id="CHEBI:29035"/>
        <label>1</label>
    </ligand>
</feature>
<evidence type="ECO:0000313" key="15">
    <source>
        <dbReference type="Proteomes" id="UP000671995"/>
    </source>
</evidence>
<evidence type="ECO:0000256" key="4">
    <source>
        <dbReference type="ARBA" id="ARBA00022503"/>
    </source>
</evidence>
<feature type="binding site" evidence="10">
    <location>
        <position position="129"/>
    </location>
    <ligand>
        <name>Mn(2+)</name>
        <dbReference type="ChEBI" id="CHEBI:29035"/>
        <label>1</label>
    </ligand>
</feature>
<evidence type="ECO:0000256" key="6">
    <source>
        <dbReference type="ARBA" id="ARBA00022801"/>
    </source>
</evidence>
<evidence type="ECO:0000256" key="12">
    <source>
        <dbReference type="RuleBase" id="RU003684"/>
    </source>
</evidence>